<dbReference type="HAMAP" id="MF_00068">
    <property type="entry name" value="MurQ"/>
    <property type="match status" value="1"/>
</dbReference>
<dbReference type="GO" id="GO:0097173">
    <property type="term" value="P:N-acetylmuramic acid catabolic process"/>
    <property type="evidence" value="ECO:0007669"/>
    <property type="project" value="UniProtKB-UniPathway"/>
</dbReference>
<evidence type="ECO:0000313" key="15">
    <source>
        <dbReference type="Proteomes" id="UP000298484"/>
    </source>
</evidence>
<feature type="active site" description="Proton donor" evidence="12">
    <location>
        <position position="83"/>
    </location>
</feature>
<dbReference type="Gene3D" id="1.10.8.1080">
    <property type="match status" value="1"/>
</dbReference>
<dbReference type="EMBL" id="SRHY01000002">
    <property type="protein sequence ID" value="TFJ94142.1"/>
    <property type="molecule type" value="Genomic_DNA"/>
</dbReference>
<comment type="caution">
    <text evidence="14">The sequence shown here is derived from an EMBL/GenBank/DDBJ whole genome shotgun (WGS) entry which is preliminary data.</text>
</comment>
<dbReference type="Pfam" id="PF22645">
    <property type="entry name" value="GKRP_SIS_N"/>
    <property type="match status" value="1"/>
</dbReference>
<feature type="domain" description="SIS" evidence="13">
    <location>
        <begin position="55"/>
        <end position="218"/>
    </location>
</feature>
<dbReference type="RefSeq" id="WP_135108457.1">
    <property type="nucleotide sequence ID" value="NZ_SRHY01000002.1"/>
</dbReference>
<evidence type="ECO:0000313" key="14">
    <source>
        <dbReference type="EMBL" id="TFJ94142.1"/>
    </source>
</evidence>
<comment type="miscellaneous">
    <text evidence="12">A lyase-type mechanism (elimination/hydration) is suggested for the cleavage of the lactyl ether bond of MurNAc 6-phosphate, with the formation of an alpha,beta-unsaturated aldehyde intermediate with (E)-stereochemistry, followed by the syn addition of water to give product.</text>
</comment>
<dbReference type="PANTHER" id="PTHR10088:SF4">
    <property type="entry name" value="GLUCOKINASE REGULATORY PROTEIN"/>
    <property type="match status" value="1"/>
</dbReference>
<dbReference type="SUPFAM" id="SSF53697">
    <property type="entry name" value="SIS domain"/>
    <property type="match status" value="1"/>
</dbReference>
<evidence type="ECO:0000259" key="13">
    <source>
        <dbReference type="PROSITE" id="PS51464"/>
    </source>
</evidence>
<dbReference type="GO" id="GO:0016835">
    <property type="term" value="F:carbon-oxygen lyase activity"/>
    <property type="evidence" value="ECO:0007669"/>
    <property type="project" value="UniProtKB-UniRule"/>
</dbReference>
<reference evidence="14 15" key="1">
    <citation type="submission" date="2019-03" db="EMBL/GenBank/DDBJ databases">
        <title>Genome sequence of Lentibacillus salicampi ATCC BAA-719.</title>
        <authorList>
            <person name="Maclea K.S."/>
            <person name="Simoes Junior M."/>
        </authorList>
    </citation>
    <scope>NUCLEOTIDE SEQUENCE [LARGE SCALE GENOMIC DNA]</scope>
    <source>
        <strain evidence="14 15">ATCC BAA-719</strain>
    </source>
</reference>
<evidence type="ECO:0000256" key="8">
    <source>
        <dbReference type="ARBA" id="ARBA00067056"/>
    </source>
</evidence>
<dbReference type="OrthoDB" id="9813395at2"/>
<comment type="catalytic activity">
    <reaction evidence="4 12">
        <text>N-acetyl-D-muramate 6-phosphate + H2O = N-acetyl-D-glucosamine 6-phosphate + (R)-lactate</text>
        <dbReference type="Rhea" id="RHEA:26410"/>
        <dbReference type="ChEBI" id="CHEBI:15377"/>
        <dbReference type="ChEBI" id="CHEBI:16004"/>
        <dbReference type="ChEBI" id="CHEBI:57513"/>
        <dbReference type="ChEBI" id="CHEBI:58722"/>
        <dbReference type="EC" id="4.2.1.126"/>
    </reaction>
</comment>
<comment type="similarity">
    <text evidence="7 12">Belongs to the GCKR-like family. MurNAc-6-P etherase subfamily.</text>
</comment>
<keyword evidence="15" id="KW-1185">Reference proteome</keyword>
<dbReference type="Proteomes" id="UP000298484">
    <property type="component" value="Unassembled WGS sequence"/>
</dbReference>
<gene>
    <name evidence="12 14" type="primary">murQ</name>
    <name evidence="14" type="ORF">E4U82_02450</name>
</gene>
<dbReference type="FunFam" id="3.40.50.10490:FF:000014">
    <property type="entry name" value="N-acetylmuramic acid 6-phosphate etherase"/>
    <property type="match status" value="1"/>
</dbReference>
<dbReference type="GO" id="GO:0009254">
    <property type="term" value="P:peptidoglycan turnover"/>
    <property type="evidence" value="ECO:0007669"/>
    <property type="project" value="TreeGrafter"/>
</dbReference>
<protein>
    <recommendedName>
        <fullName evidence="9 12">N-acetylmuramic acid 6-phosphate etherase</fullName>
        <shortName evidence="12">MurNAc-6-P etherase</shortName>
        <ecNumber evidence="8 12">4.2.1.126</ecNumber>
    </recommendedName>
    <alternativeName>
        <fullName evidence="11 12">N-acetylmuramic acid 6-phosphate hydrolase</fullName>
    </alternativeName>
    <alternativeName>
        <fullName evidence="10 12">N-acetylmuramic acid 6-phosphate lyase</fullName>
    </alternativeName>
</protein>
<dbReference type="InterPro" id="IPR005488">
    <property type="entry name" value="Etherase_MurQ"/>
</dbReference>
<evidence type="ECO:0000256" key="10">
    <source>
        <dbReference type="ARBA" id="ARBA00077905"/>
    </source>
</evidence>
<evidence type="ECO:0000256" key="6">
    <source>
        <dbReference type="ARBA" id="ARBA00060672"/>
    </source>
</evidence>
<dbReference type="PROSITE" id="PS51464">
    <property type="entry name" value="SIS"/>
    <property type="match status" value="1"/>
</dbReference>
<dbReference type="FunFam" id="1.10.8.1080:FF:000001">
    <property type="entry name" value="N-acetylmuramic acid 6-phosphate etherase"/>
    <property type="match status" value="1"/>
</dbReference>
<keyword evidence="3 12" id="KW-0119">Carbohydrate metabolism</keyword>
<evidence type="ECO:0000256" key="7">
    <source>
        <dbReference type="ARBA" id="ARBA00061234"/>
    </source>
</evidence>
<evidence type="ECO:0000256" key="12">
    <source>
        <dbReference type="HAMAP-Rule" id="MF_00068"/>
    </source>
</evidence>
<dbReference type="CDD" id="cd05007">
    <property type="entry name" value="SIS_Etherase"/>
    <property type="match status" value="1"/>
</dbReference>
<name>A0A4Y9AFL2_9BACI</name>
<dbReference type="GO" id="GO:0097367">
    <property type="term" value="F:carbohydrate derivative binding"/>
    <property type="evidence" value="ECO:0007669"/>
    <property type="project" value="InterPro"/>
</dbReference>
<feature type="active site" evidence="12">
    <location>
        <position position="114"/>
    </location>
</feature>
<comment type="subunit">
    <text evidence="1 12">Homodimer.</text>
</comment>
<comment type="function">
    <text evidence="12">Specifically catalyzes the cleavage of the D-lactyl ether substituent of MurNAc 6-phosphate, producing GlcNAc 6-phosphate and D-lactate.</text>
</comment>
<dbReference type="InterPro" id="IPR040190">
    <property type="entry name" value="MURQ/GCKR"/>
</dbReference>
<dbReference type="InterPro" id="IPR001347">
    <property type="entry name" value="SIS_dom"/>
</dbReference>
<proteinExistence type="inferred from homology"/>
<evidence type="ECO:0000256" key="1">
    <source>
        <dbReference type="ARBA" id="ARBA00011738"/>
    </source>
</evidence>
<dbReference type="PANTHER" id="PTHR10088">
    <property type="entry name" value="GLUCOKINASE REGULATORY PROTEIN"/>
    <property type="match status" value="1"/>
</dbReference>
<keyword evidence="2 12" id="KW-0456">Lyase</keyword>
<organism evidence="14 15">
    <name type="scientific">Lentibacillus salicampi</name>
    <dbReference type="NCBI Taxonomy" id="175306"/>
    <lineage>
        <taxon>Bacteria</taxon>
        <taxon>Bacillati</taxon>
        <taxon>Bacillota</taxon>
        <taxon>Bacilli</taxon>
        <taxon>Bacillales</taxon>
        <taxon>Bacillaceae</taxon>
        <taxon>Lentibacillus</taxon>
    </lineage>
</organism>
<evidence type="ECO:0000256" key="2">
    <source>
        <dbReference type="ARBA" id="ARBA00023239"/>
    </source>
</evidence>
<dbReference type="NCBIfam" id="NF003915">
    <property type="entry name" value="PRK05441.1"/>
    <property type="match status" value="1"/>
</dbReference>
<evidence type="ECO:0000256" key="11">
    <source>
        <dbReference type="ARBA" id="ARBA00084049"/>
    </source>
</evidence>
<dbReference type="GO" id="GO:0046348">
    <property type="term" value="P:amino sugar catabolic process"/>
    <property type="evidence" value="ECO:0007669"/>
    <property type="project" value="InterPro"/>
</dbReference>
<evidence type="ECO:0000256" key="3">
    <source>
        <dbReference type="ARBA" id="ARBA00023277"/>
    </source>
</evidence>
<sequence>MPETTRTTEKRNDKTMNLDEMSTHDILHVMNQEDKTVPDAVNKEINQIEKAASAVIDSFTKGGRLIYIGAGTSGRLGILDAVECPPTFGTNPKKVQGLIAGGKEAIMKAVEGAEDDPDQAAADLQDLNLNDTDTVIGMAASGRTPYVIGGLQYSNNVGARTASISCNKNAKSSHYADIPIEVEVGPETLTGSTRLKAGTAQKLVANMISTSSMIGIGKVYKNLMVDVQLTNKKLVERAKNIISLATQVDDDTASTYLETSHQNPKIAIIMIKMQCGHEKAERYLNQANGFVRQAIKLGNEDGDNHE</sequence>
<dbReference type="GO" id="GO:0016803">
    <property type="term" value="F:ether hydrolase activity"/>
    <property type="evidence" value="ECO:0007669"/>
    <property type="project" value="TreeGrafter"/>
</dbReference>
<comment type="pathway">
    <text evidence="12">Amino-sugar metabolism; N-acetylmuramate degradation.</text>
</comment>
<dbReference type="NCBIfam" id="NF009222">
    <property type="entry name" value="PRK12570.1"/>
    <property type="match status" value="1"/>
</dbReference>
<dbReference type="InterPro" id="IPR005486">
    <property type="entry name" value="Glucokinase_regulatory_CS"/>
</dbReference>
<comment type="pathway">
    <text evidence="6">Cell wall biogenesis.</text>
</comment>
<dbReference type="EC" id="4.2.1.126" evidence="8 12"/>
<dbReference type="Gene3D" id="3.40.50.10490">
    <property type="entry name" value="Glucose-6-phosphate isomerase like protein, domain 1"/>
    <property type="match status" value="1"/>
</dbReference>
<accession>A0A4Y9AFL2</accession>
<evidence type="ECO:0000256" key="5">
    <source>
        <dbReference type="ARBA" id="ARBA00060595"/>
    </source>
</evidence>
<dbReference type="AlphaFoldDB" id="A0A4Y9AFL2"/>
<evidence type="ECO:0000256" key="9">
    <source>
        <dbReference type="ARBA" id="ARBA00070061"/>
    </source>
</evidence>
<dbReference type="NCBIfam" id="TIGR00274">
    <property type="entry name" value="N-acetylmuramic acid 6-phosphate etherase"/>
    <property type="match status" value="1"/>
</dbReference>
<dbReference type="UniPathway" id="UPA00342"/>
<dbReference type="PROSITE" id="PS01272">
    <property type="entry name" value="GCKR"/>
    <property type="match status" value="1"/>
</dbReference>
<evidence type="ECO:0000256" key="4">
    <source>
        <dbReference type="ARBA" id="ARBA00051747"/>
    </source>
</evidence>
<comment type="pathway">
    <text evidence="5">Amino-sugar metabolism; 1,6-anhydro-N-acetylmuramate degradation.</text>
</comment>
<dbReference type="InterPro" id="IPR046348">
    <property type="entry name" value="SIS_dom_sf"/>
</dbReference>